<gene>
    <name evidence="1" type="ORF">DEO72_LG11g778</name>
</gene>
<dbReference type="Gene3D" id="3.30.450.20">
    <property type="entry name" value="PAS domain"/>
    <property type="match status" value="1"/>
</dbReference>
<evidence type="ECO:0000313" key="2">
    <source>
        <dbReference type="Proteomes" id="UP000501690"/>
    </source>
</evidence>
<proteinExistence type="predicted"/>
<keyword evidence="2" id="KW-1185">Reference proteome</keyword>
<dbReference type="PANTHER" id="PTHR35744">
    <property type="entry name" value="C2H2-TYPE DOMAIN-CONTAINING PROTEIN"/>
    <property type="match status" value="1"/>
</dbReference>
<name>A0A4D6NJ24_VIGUN</name>
<dbReference type="PANTHER" id="PTHR35744:SF2">
    <property type="entry name" value="OS06G0166200 PROTEIN"/>
    <property type="match status" value="1"/>
</dbReference>
<dbReference type="Proteomes" id="UP000501690">
    <property type="component" value="Linkage Group LG11"/>
</dbReference>
<organism evidence="1 2">
    <name type="scientific">Vigna unguiculata</name>
    <name type="common">Cowpea</name>
    <dbReference type="NCBI Taxonomy" id="3917"/>
    <lineage>
        <taxon>Eukaryota</taxon>
        <taxon>Viridiplantae</taxon>
        <taxon>Streptophyta</taxon>
        <taxon>Embryophyta</taxon>
        <taxon>Tracheophyta</taxon>
        <taxon>Spermatophyta</taxon>
        <taxon>Magnoliopsida</taxon>
        <taxon>eudicotyledons</taxon>
        <taxon>Gunneridae</taxon>
        <taxon>Pentapetalae</taxon>
        <taxon>rosids</taxon>
        <taxon>fabids</taxon>
        <taxon>Fabales</taxon>
        <taxon>Fabaceae</taxon>
        <taxon>Papilionoideae</taxon>
        <taxon>50 kb inversion clade</taxon>
        <taxon>NPAAA clade</taxon>
        <taxon>indigoferoid/millettioid clade</taxon>
        <taxon>Phaseoleae</taxon>
        <taxon>Vigna</taxon>
    </lineage>
</organism>
<dbReference type="EMBL" id="CP039355">
    <property type="protein sequence ID" value="QCE13780.1"/>
    <property type="molecule type" value="Genomic_DNA"/>
</dbReference>
<evidence type="ECO:0000313" key="1">
    <source>
        <dbReference type="EMBL" id="QCE13780.1"/>
    </source>
</evidence>
<protein>
    <submittedName>
        <fullName evidence="1">Phytochrome B</fullName>
    </submittedName>
</protein>
<accession>A0A4D6NJ24</accession>
<sequence length="144" mass="16540">MDLKKHFKQLHQREREKKLNRLKSLKVFVAVFGILHRIDVGIVIDLEPARTEDPALSIAGAVQSQKLAVRARRTQRFLSPVPFSRRSSPCAQFRNDSDFSEMLRRAREAHLGTVVVGDWDRALGRHADLRVLRMVTYGLGYYAN</sequence>
<dbReference type="AlphaFoldDB" id="A0A4D6NJ24"/>
<reference evidence="1 2" key="1">
    <citation type="submission" date="2019-04" db="EMBL/GenBank/DDBJ databases">
        <title>An improved genome assembly and genetic linkage map for asparagus bean, Vigna unguiculata ssp. sesquipedialis.</title>
        <authorList>
            <person name="Xia Q."/>
            <person name="Zhang R."/>
            <person name="Dong Y."/>
        </authorList>
    </citation>
    <scope>NUCLEOTIDE SEQUENCE [LARGE SCALE GENOMIC DNA]</scope>
    <source>
        <tissue evidence="1">Leaf</tissue>
    </source>
</reference>